<dbReference type="RefSeq" id="XP_011397196.1">
    <property type="nucleotide sequence ID" value="XM_011398894.1"/>
</dbReference>
<sequence length="68" mass="8040">MQVSFLPGTDGCRVSPQRPACLHAGLDGKHRRWEHRVAQLWDSQPRRSELRQQEPRKPQHWQQQQGEC</sequence>
<dbReference type="AlphaFoldDB" id="A0A087SF04"/>
<accession>A0A087SF04</accession>
<dbReference type="KEGG" id="apro:F751_3026"/>
<organism evidence="2 3">
    <name type="scientific">Auxenochlorella protothecoides</name>
    <name type="common">Green microalga</name>
    <name type="synonym">Chlorella protothecoides</name>
    <dbReference type="NCBI Taxonomy" id="3075"/>
    <lineage>
        <taxon>Eukaryota</taxon>
        <taxon>Viridiplantae</taxon>
        <taxon>Chlorophyta</taxon>
        <taxon>core chlorophytes</taxon>
        <taxon>Trebouxiophyceae</taxon>
        <taxon>Chlorellales</taxon>
        <taxon>Chlorellaceae</taxon>
        <taxon>Auxenochlorella</taxon>
    </lineage>
</organism>
<keyword evidence="3" id="KW-1185">Reference proteome</keyword>
<dbReference type="GeneID" id="23614417"/>
<evidence type="ECO:0000256" key="1">
    <source>
        <dbReference type="SAM" id="MobiDB-lite"/>
    </source>
</evidence>
<feature type="compositionally biased region" description="Basic and acidic residues" evidence="1">
    <location>
        <begin position="44"/>
        <end position="57"/>
    </location>
</feature>
<evidence type="ECO:0000313" key="2">
    <source>
        <dbReference type="EMBL" id="KFM24308.1"/>
    </source>
</evidence>
<gene>
    <name evidence="2" type="ORF">F751_3026</name>
</gene>
<dbReference type="Proteomes" id="UP000028924">
    <property type="component" value="Unassembled WGS sequence"/>
</dbReference>
<feature type="region of interest" description="Disordered" evidence="1">
    <location>
        <begin position="44"/>
        <end position="68"/>
    </location>
</feature>
<proteinExistence type="predicted"/>
<protein>
    <submittedName>
        <fullName evidence="2">Uncharacterized protein</fullName>
    </submittedName>
</protein>
<evidence type="ECO:0000313" key="3">
    <source>
        <dbReference type="Proteomes" id="UP000028924"/>
    </source>
</evidence>
<dbReference type="EMBL" id="KL662107">
    <property type="protein sequence ID" value="KFM24308.1"/>
    <property type="molecule type" value="Genomic_DNA"/>
</dbReference>
<reference evidence="2 3" key="1">
    <citation type="journal article" date="2014" name="BMC Genomics">
        <title>Oil accumulation mechanisms of the oleaginous microalga Chlorella protothecoides revealed through its genome, transcriptomes, and proteomes.</title>
        <authorList>
            <person name="Gao C."/>
            <person name="Wang Y."/>
            <person name="Shen Y."/>
            <person name="Yan D."/>
            <person name="He X."/>
            <person name="Dai J."/>
            <person name="Wu Q."/>
        </authorList>
    </citation>
    <scope>NUCLEOTIDE SEQUENCE [LARGE SCALE GENOMIC DNA]</scope>
    <source>
        <strain evidence="2 3">0710</strain>
    </source>
</reference>
<name>A0A087SF04_AUXPR</name>